<accession>A0A0H5RWB3</accession>
<proteinExistence type="predicted"/>
<evidence type="ECO:0000313" key="2">
    <source>
        <dbReference type="EMBL" id="CRZ13044.1"/>
    </source>
</evidence>
<feature type="non-terminal residue" evidence="2">
    <location>
        <position position="1"/>
    </location>
</feature>
<sequence length="106" mass="11403">LVAGLMAIICLNMQTARAQTNLTFVQDIWPIITKYIDGSNHLSATGANGNYLPMPNAATAYTNMFMVQSQISTSTYLITPYNHSASLLWNLVAKGPLSNGVVMPPG</sequence>
<dbReference type="EMBL" id="HACM01012602">
    <property type="protein sequence ID" value="CRZ13044.1"/>
    <property type="molecule type" value="Transcribed_RNA"/>
</dbReference>
<keyword evidence="1" id="KW-0732">Signal</keyword>
<feature type="signal peptide" evidence="1">
    <location>
        <begin position="1"/>
        <end position="18"/>
    </location>
</feature>
<protein>
    <submittedName>
        <fullName evidence="2">Uncharacterized protein</fullName>
    </submittedName>
</protein>
<organism evidence="2">
    <name type="scientific">Spongospora subterranea</name>
    <dbReference type="NCBI Taxonomy" id="70186"/>
    <lineage>
        <taxon>Eukaryota</taxon>
        <taxon>Sar</taxon>
        <taxon>Rhizaria</taxon>
        <taxon>Endomyxa</taxon>
        <taxon>Phytomyxea</taxon>
        <taxon>Plasmodiophorida</taxon>
        <taxon>Plasmodiophoridae</taxon>
        <taxon>Spongospora</taxon>
    </lineage>
</organism>
<dbReference type="AlphaFoldDB" id="A0A0H5RWB3"/>
<feature type="chain" id="PRO_5005224294" evidence="1">
    <location>
        <begin position="19"/>
        <end position="106"/>
    </location>
</feature>
<reference evidence="2" key="1">
    <citation type="submission" date="2015-04" db="EMBL/GenBank/DDBJ databases">
        <title>The genome sequence of the plant pathogenic Rhizarian Plasmodiophora brassicae reveals insights in its biotrophic life cycle and the origin of chitin synthesis.</title>
        <authorList>
            <person name="Schwelm A."/>
            <person name="Fogelqvist J."/>
            <person name="Knaust A."/>
            <person name="Julke S."/>
            <person name="Lilja T."/>
            <person name="Dhandapani V."/>
            <person name="Bonilla-Rosso G."/>
            <person name="Karlsson M."/>
            <person name="Shevchenko A."/>
            <person name="Choi S.R."/>
            <person name="Kim H.G."/>
            <person name="Park J.Y."/>
            <person name="Lim Y.P."/>
            <person name="Ludwig-Muller J."/>
            <person name="Dixelius C."/>
        </authorList>
    </citation>
    <scope>NUCLEOTIDE SEQUENCE</scope>
    <source>
        <tissue evidence="2">Potato root galls</tissue>
    </source>
</reference>
<feature type="non-terminal residue" evidence="2">
    <location>
        <position position="106"/>
    </location>
</feature>
<evidence type="ECO:0000256" key="1">
    <source>
        <dbReference type="SAM" id="SignalP"/>
    </source>
</evidence>
<name>A0A0H5RWB3_9EUKA</name>